<dbReference type="AlphaFoldDB" id="A0AAV6TRX0"/>
<accession>A0AAV6TRX0</accession>
<proteinExistence type="predicted"/>
<organism evidence="1 2">
    <name type="scientific">Oedothorax gibbosus</name>
    <dbReference type="NCBI Taxonomy" id="931172"/>
    <lineage>
        <taxon>Eukaryota</taxon>
        <taxon>Metazoa</taxon>
        <taxon>Ecdysozoa</taxon>
        <taxon>Arthropoda</taxon>
        <taxon>Chelicerata</taxon>
        <taxon>Arachnida</taxon>
        <taxon>Araneae</taxon>
        <taxon>Araneomorphae</taxon>
        <taxon>Entelegynae</taxon>
        <taxon>Araneoidea</taxon>
        <taxon>Linyphiidae</taxon>
        <taxon>Erigoninae</taxon>
        <taxon>Oedothorax</taxon>
    </lineage>
</organism>
<protein>
    <submittedName>
        <fullName evidence="1">Uncharacterized protein</fullName>
    </submittedName>
</protein>
<gene>
    <name evidence="1" type="ORF">JTE90_026065</name>
</gene>
<name>A0AAV6TRX0_9ARAC</name>
<reference evidence="1 2" key="1">
    <citation type="journal article" date="2022" name="Nat. Ecol. Evol.">
        <title>A masculinizing supergene underlies an exaggerated male reproductive morph in a spider.</title>
        <authorList>
            <person name="Hendrickx F."/>
            <person name="De Corte Z."/>
            <person name="Sonet G."/>
            <person name="Van Belleghem S.M."/>
            <person name="Kostlbacher S."/>
            <person name="Vangestel C."/>
        </authorList>
    </citation>
    <scope>NUCLEOTIDE SEQUENCE [LARGE SCALE GENOMIC DNA]</scope>
    <source>
        <strain evidence="1">W744_W776</strain>
    </source>
</reference>
<evidence type="ECO:0000313" key="2">
    <source>
        <dbReference type="Proteomes" id="UP000827092"/>
    </source>
</evidence>
<evidence type="ECO:0000313" key="1">
    <source>
        <dbReference type="EMBL" id="KAG8174369.1"/>
    </source>
</evidence>
<comment type="caution">
    <text evidence="1">The sequence shown here is derived from an EMBL/GenBank/DDBJ whole genome shotgun (WGS) entry which is preliminary data.</text>
</comment>
<keyword evidence="2" id="KW-1185">Reference proteome</keyword>
<dbReference type="Proteomes" id="UP000827092">
    <property type="component" value="Unassembled WGS sequence"/>
</dbReference>
<dbReference type="EMBL" id="JAFNEN010001236">
    <property type="protein sequence ID" value="KAG8174369.1"/>
    <property type="molecule type" value="Genomic_DNA"/>
</dbReference>
<sequence>MFAGCRKSFTNEFQGHSASVLTSALSVSASLYFHEPRISRELLSFNPLTLPRRWKRCHSHKPKKGRKSAGTLYRAVNGVTSNHSSGLYGQHPENILTLAQCEGRRSG</sequence>